<feature type="transmembrane region" description="Helical" evidence="12">
    <location>
        <begin position="167"/>
        <end position="191"/>
    </location>
</feature>
<dbReference type="SUPFAM" id="SSF103473">
    <property type="entry name" value="MFS general substrate transporter"/>
    <property type="match status" value="1"/>
</dbReference>
<dbReference type="InterPro" id="IPR036259">
    <property type="entry name" value="MFS_trans_sf"/>
</dbReference>
<dbReference type="AlphaFoldDB" id="A0A430M8L2"/>
<dbReference type="Proteomes" id="UP000287124">
    <property type="component" value="Unassembled WGS sequence"/>
</dbReference>
<dbReference type="FunFam" id="1.20.1250.20:FF:000196">
    <property type="entry name" value="MFS toxin efflux pump (AflT)"/>
    <property type="match status" value="1"/>
</dbReference>
<feature type="transmembrane region" description="Helical" evidence="12">
    <location>
        <begin position="304"/>
        <end position="329"/>
    </location>
</feature>
<feature type="domain" description="Major facilitator superfamily (MFS) profile" evidence="13">
    <location>
        <begin position="45"/>
        <end position="535"/>
    </location>
</feature>
<dbReference type="PANTHER" id="PTHR23501">
    <property type="entry name" value="MAJOR FACILITATOR SUPERFAMILY"/>
    <property type="match status" value="1"/>
</dbReference>
<evidence type="ECO:0000256" key="9">
    <source>
        <dbReference type="ARBA" id="ARBA00069956"/>
    </source>
</evidence>
<evidence type="ECO:0000256" key="10">
    <source>
        <dbReference type="ARBA" id="ARBA00083178"/>
    </source>
</evidence>
<dbReference type="CDD" id="cd17502">
    <property type="entry name" value="MFS_Azr1_MDR_like"/>
    <property type="match status" value="1"/>
</dbReference>
<evidence type="ECO:0000256" key="8">
    <source>
        <dbReference type="ARBA" id="ARBA00057269"/>
    </source>
</evidence>
<keyword evidence="4 12" id="KW-0812">Transmembrane</keyword>
<organism evidence="14 15">
    <name type="scientific">Fusarium euwallaceae</name>
    <dbReference type="NCBI Taxonomy" id="1147111"/>
    <lineage>
        <taxon>Eukaryota</taxon>
        <taxon>Fungi</taxon>
        <taxon>Dikarya</taxon>
        <taxon>Ascomycota</taxon>
        <taxon>Pezizomycotina</taxon>
        <taxon>Sordariomycetes</taxon>
        <taxon>Hypocreomycetidae</taxon>
        <taxon>Hypocreales</taxon>
        <taxon>Nectriaceae</taxon>
        <taxon>Fusarium</taxon>
        <taxon>Fusarium solani species complex</taxon>
    </lineage>
</organism>
<feature type="transmembrane region" description="Helical" evidence="12">
    <location>
        <begin position="238"/>
        <end position="260"/>
    </location>
</feature>
<dbReference type="FunFam" id="1.20.1720.10:FF:000014">
    <property type="entry name" value="MFS drug transporter, putative"/>
    <property type="match status" value="1"/>
</dbReference>
<dbReference type="GO" id="GO:0005886">
    <property type="term" value="C:plasma membrane"/>
    <property type="evidence" value="ECO:0007669"/>
    <property type="project" value="TreeGrafter"/>
</dbReference>
<evidence type="ECO:0000256" key="1">
    <source>
        <dbReference type="ARBA" id="ARBA00004128"/>
    </source>
</evidence>
<evidence type="ECO:0000256" key="3">
    <source>
        <dbReference type="ARBA" id="ARBA00022448"/>
    </source>
</evidence>
<evidence type="ECO:0000256" key="5">
    <source>
        <dbReference type="ARBA" id="ARBA00022989"/>
    </source>
</evidence>
<keyword evidence="3" id="KW-0813">Transport</keyword>
<evidence type="ECO:0000256" key="2">
    <source>
        <dbReference type="ARBA" id="ARBA00007520"/>
    </source>
</evidence>
<dbReference type="GO" id="GO:0005774">
    <property type="term" value="C:vacuolar membrane"/>
    <property type="evidence" value="ECO:0007669"/>
    <property type="project" value="UniProtKB-SubCell"/>
</dbReference>
<dbReference type="InterPro" id="IPR011701">
    <property type="entry name" value="MFS"/>
</dbReference>
<dbReference type="PANTHER" id="PTHR23501:SF102">
    <property type="entry name" value="DRUG TRANSPORTER, PUTATIVE (AFU_ORTHOLOGUE AFUA_3G08530)-RELATED"/>
    <property type="match status" value="1"/>
</dbReference>
<evidence type="ECO:0000256" key="4">
    <source>
        <dbReference type="ARBA" id="ARBA00022692"/>
    </source>
</evidence>
<dbReference type="EMBL" id="MIKF01000008">
    <property type="protein sequence ID" value="RTE84326.1"/>
    <property type="molecule type" value="Genomic_DNA"/>
</dbReference>
<dbReference type="GO" id="GO:0022857">
    <property type="term" value="F:transmembrane transporter activity"/>
    <property type="evidence" value="ECO:0007669"/>
    <property type="project" value="InterPro"/>
</dbReference>
<dbReference type="PROSITE" id="PS50850">
    <property type="entry name" value="MFS"/>
    <property type="match status" value="1"/>
</dbReference>
<evidence type="ECO:0000259" key="13">
    <source>
        <dbReference type="PROSITE" id="PS50850"/>
    </source>
</evidence>
<name>A0A430M8L2_9HYPO</name>
<sequence>MAVLIEQDENTQPNPSSLEDGEQTGDSPPAEAPQTQRSKLENTVITTSLLAALFLAALDVTIVATAIPTISEDLQSSSGYVWIGASYVLANAACAPTWGTLSDIWGRKSILLATLIIFWVGSLLCGAAVNMTMLIVGRAVQGIGGGGVNTLVNICIGDLFSVRERGFYYGLVGAVWGVSSALGPVIGGVFAYRASWRWCFYINLPISGVGIVVLYFVLKLHNPRTPMVDGLKALDWLGSLTVVGGTILLLLGLELGGVIYPWNSPTTICLIVFGVLMACIFVFVEAKHAKYPIVPLRLFDNRSNIGAFATCFCHALIALSASYWLPLYFQGVITASSLMSGIYILPYLLATCIMSAASGFIIRLTGNYFYVISVGMMISAVGFGLFVDLPLNKNFAKIIIYQLLAGIGVGPNYQSPLIALQNNVEPHDIGSATSTYGFIRQLASAISIVIGGVVFNNKMEAQQDKLREALGPKLAKMLSGSSASSNVFTVAELQGEKGRVARGAFLTALKTMYIMFAVFAGLGLVASLFIKQRQMSRDHEEHKTGLQSLEKSRNRGKE</sequence>
<protein>
    <recommendedName>
        <fullName evidence="9">Efflux pump dotC</fullName>
    </recommendedName>
    <alternativeName>
        <fullName evidence="10">Dothistromin biosynthesis protein C</fullName>
    </alternativeName>
</protein>
<evidence type="ECO:0000256" key="11">
    <source>
        <dbReference type="SAM" id="MobiDB-lite"/>
    </source>
</evidence>
<accession>A0A430M8L2</accession>
<reference evidence="14 15" key="1">
    <citation type="submission" date="2017-06" db="EMBL/GenBank/DDBJ databases">
        <title>Comparative genomic analysis of Ambrosia Fusariam Clade fungi.</title>
        <authorList>
            <person name="Stajich J.E."/>
            <person name="Carrillo J."/>
            <person name="Kijimoto T."/>
            <person name="Eskalen A."/>
            <person name="O'Donnell K."/>
            <person name="Kasson M."/>
        </authorList>
    </citation>
    <scope>NUCLEOTIDE SEQUENCE [LARGE SCALE GENOMIC DNA]</scope>
    <source>
        <strain evidence="14 15">UCR1854</strain>
    </source>
</reference>
<dbReference type="InterPro" id="IPR020846">
    <property type="entry name" value="MFS_dom"/>
</dbReference>
<feature type="transmembrane region" description="Helical" evidence="12">
    <location>
        <begin position="110"/>
        <end position="129"/>
    </location>
</feature>
<comment type="subcellular location">
    <subcellularLocation>
        <location evidence="1">Vacuole membrane</location>
        <topology evidence="1">Multi-pass membrane protein</topology>
    </subcellularLocation>
</comment>
<comment type="function">
    <text evidence="8">Efflux pump; part of the gene cluster that mediates the biosynthesis of dothistromin (DOTH), a polyketide toxin very similar in structure to the aflatoxin precursor, versicolorin B. One function of dotC may be to transport early-stage dothistromin biosynthetic intermediates from the cytoplasm into vacuoles, thereby affecting the rate of dothistromin production.</text>
</comment>
<evidence type="ECO:0000313" key="14">
    <source>
        <dbReference type="EMBL" id="RTE84326.1"/>
    </source>
</evidence>
<feature type="transmembrane region" description="Helical" evidence="12">
    <location>
        <begin position="198"/>
        <end position="218"/>
    </location>
</feature>
<feature type="transmembrane region" description="Helical" evidence="12">
    <location>
        <begin position="79"/>
        <end position="98"/>
    </location>
</feature>
<feature type="transmembrane region" description="Helical" evidence="12">
    <location>
        <begin position="44"/>
        <end position="67"/>
    </location>
</feature>
<proteinExistence type="inferred from homology"/>
<dbReference type="Pfam" id="PF07690">
    <property type="entry name" value="MFS_1"/>
    <property type="match status" value="1"/>
</dbReference>
<comment type="similarity">
    <text evidence="2">Belongs to the major facilitator superfamily. TCR/Tet family.</text>
</comment>
<feature type="region of interest" description="Disordered" evidence="11">
    <location>
        <begin position="1"/>
        <end position="38"/>
    </location>
</feature>
<feature type="transmembrane region" description="Helical" evidence="12">
    <location>
        <begin position="341"/>
        <end position="362"/>
    </location>
</feature>
<feature type="transmembrane region" description="Helical" evidence="12">
    <location>
        <begin position="511"/>
        <end position="530"/>
    </location>
</feature>
<evidence type="ECO:0000256" key="7">
    <source>
        <dbReference type="ARBA" id="ARBA00023180"/>
    </source>
</evidence>
<feature type="transmembrane region" description="Helical" evidence="12">
    <location>
        <begin position="368"/>
        <end position="387"/>
    </location>
</feature>
<keyword evidence="6 12" id="KW-0472">Membrane</keyword>
<dbReference type="PRINTS" id="PR01036">
    <property type="entry name" value="TCRTETB"/>
</dbReference>
<dbReference type="Gene3D" id="1.20.1250.20">
    <property type="entry name" value="MFS general substrate transporter like domains"/>
    <property type="match status" value="2"/>
</dbReference>
<gene>
    <name evidence="14" type="ORF">BHE90_001193</name>
</gene>
<comment type="caution">
    <text evidence="14">The sequence shown here is derived from an EMBL/GenBank/DDBJ whole genome shotgun (WGS) entry which is preliminary data.</text>
</comment>
<keyword evidence="15" id="KW-1185">Reference proteome</keyword>
<evidence type="ECO:0000313" key="15">
    <source>
        <dbReference type="Proteomes" id="UP000287124"/>
    </source>
</evidence>
<keyword evidence="7" id="KW-0325">Glycoprotein</keyword>
<evidence type="ECO:0000256" key="12">
    <source>
        <dbReference type="SAM" id="Phobius"/>
    </source>
</evidence>
<keyword evidence="5 12" id="KW-1133">Transmembrane helix</keyword>
<feature type="transmembrane region" description="Helical" evidence="12">
    <location>
        <begin position="267"/>
        <end position="284"/>
    </location>
</feature>
<evidence type="ECO:0000256" key="6">
    <source>
        <dbReference type="ARBA" id="ARBA00023136"/>
    </source>
</evidence>
<feature type="region of interest" description="Disordered" evidence="11">
    <location>
        <begin position="539"/>
        <end position="558"/>
    </location>
</feature>